<organism evidence="2 3">
    <name type="scientific">Tieghemostelium lacteum</name>
    <name type="common">Slime mold</name>
    <name type="synonym">Dictyostelium lacteum</name>
    <dbReference type="NCBI Taxonomy" id="361077"/>
    <lineage>
        <taxon>Eukaryota</taxon>
        <taxon>Amoebozoa</taxon>
        <taxon>Evosea</taxon>
        <taxon>Eumycetozoa</taxon>
        <taxon>Dictyostelia</taxon>
        <taxon>Dictyosteliales</taxon>
        <taxon>Raperosteliaceae</taxon>
        <taxon>Tieghemostelium</taxon>
    </lineage>
</organism>
<dbReference type="Gene3D" id="1.10.150.50">
    <property type="entry name" value="Transcription Factor, Ets-1"/>
    <property type="match status" value="1"/>
</dbReference>
<feature type="region of interest" description="Disordered" evidence="1">
    <location>
        <begin position="1"/>
        <end position="28"/>
    </location>
</feature>
<evidence type="ECO:0008006" key="4">
    <source>
        <dbReference type="Google" id="ProtNLM"/>
    </source>
</evidence>
<proteinExistence type="predicted"/>
<dbReference type="AlphaFoldDB" id="A0A151Z5T6"/>
<dbReference type="InParanoid" id="A0A151Z5T6"/>
<dbReference type="PANTHER" id="PTHR33129">
    <property type="entry name" value="PROTEIN KINASE DOMAIN-CONTAINING PROTEIN-RELATED"/>
    <property type="match status" value="1"/>
</dbReference>
<dbReference type="EMBL" id="LODT01000041">
    <property type="protein sequence ID" value="KYQ89319.1"/>
    <property type="molecule type" value="Genomic_DNA"/>
</dbReference>
<dbReference type="SUPFAM" id="SSF47769">
    <property type="entry name" value="SAM/Pointed domain"/>
    <property type="match status" value="1"/>
</dbReference>
<name>A0A151Z5T6_TIELA</name>
<protein>
    <recommendedName>
        <fullName evidence="4">SAM domain-containing protein</fullName>
    </recommendedName>
</protein>
<dbReference type="InterPro" id="IPR013761">
    <property type="entry name" value="SAM/pointed_sf"/>
</dbReference>
<gene>
    <name evidence="2" type="ORF">DLAC_09978</name>
</gene>
<feature type="compositionally biased region" description="Low complexity" evidence="1">
    <location>
        <begin position="7"/>
        <end position="20"/>
    </location>
</feature>
<dbReference type="PANTHER" id="PTHR33129:SF1">
    <property type="entry name" value="ATP-BINDING PROTEIN"/>
    <property type="match status" value="1"/>
</dbReference>
<dbReference type="OrthoDB" id="19861at2759"/>
<evidence type="ECO:0000256" key="1">
    <source>
        <dbReference type="SAM" id="MobiDB-lite"/>
    </source>
</evidence>
<reference evidence="2 3" key="1">
    <citation type="submission" date="2015-12" db="EMBL/GenBank/DDBJ databases">
        <title>Dictyostelia acquired genes for synthesis and detection of signals that induce cell-type specialization by lateral gene transfer from prokaryotes.</title>
        <authorList>
            <person name="Gloeckner G."/>
            <person name="Schaap P."/>
        </authorList>
    </citation>
    <scope>NUCLEOTIDE SEQUENCE [LARGE SCALE GENOMIC DNA]</scope>
    <source>
        <strain evidence="2 3">TK</strain>
    </source>
</reference>
<accession>A0A151Z5T6</accession>
<comment type="caution">
    <text evidence="2">The sequence shown here is derived from an EMBL/GenBank/DDBJ whole genome shotgun (WGS) entry which is preliminary data.</text>
</comment>
<evidence type="ECO:0000313" key="3">
    <source>
        <dbReference type="Proteomes" id="UP000076078"/>
    </source>
</evidence>
<dbReference type="InterPro" id="IPR052980">
    <property type="entry name" value="Crinkler_effector"/>
</dbReference>
<dbReference type="Proteomes" id="UP000076078">
    <property type="component" value="Unassembled WGS sequence"/>
</dbReference>
<evidence type="ECO:0000313" key="2">
    <source>
        <dbReference type="EMBL" id="KYQ89319.1"/>
    </source>
</evidence>
<keyword evidence="3" id="KW-1185">Reference proteome</keyword>
<sequence>MNNNYQTTETTTTASSIGTSNAQPPITQHQRDFRTWTIDEVYNWAMNLDFGVKIANILKQYGFCGKYLETITHEQLTKSYNMLGPECATLLSAINKLKETTQEGVENFTQFWLTLPQANSTHDTLTLLYPLNSFKSIYVRNCYRDFLEIIKEYLKMKEVNEPKMVNFTARLNISGDAGIGKSTFAPYLIYELQKGNPTSSIHTSLRDIPPMDSSQKLKTIYFVDGIKPLLTTLFFTVLTTSPSDKEIYKDFRKGAPGAPNKRTEVRYMPGWSWSEIETFCSINDINIESIKENYYIWGGIARYLFQQDISLSSPSCMDEALNNVDVRDLLRLSLLQNPDITHKVVHYTVNEKYELIGYHFASDYVSMKVYYTIESQTIPISFAEFLKNPDVAKSALYGKLYELGVHKQLATGEVYLTQNKTTKSWESLTILKSNSKTFDDKQFKDIEENNTYYVPKYSTMASIDSVYTPNIMFQITISTGHRSLPATTIVNMINRLRSLSNQQNFQLVCICPKIQGYEEKIQYCLTDLPEFRQWEISFITQSTSNNSDNYHILLQNKMDYINDQVKNIDIKKIEGEVKKKNYIEPEKTKSKIDKKIEEEKKKIEKNYNTIHANLTSDRKFQEFATTQFEIQYQLTQYVCQIPPPTNLHPPPATK</sequence>